<dbReference type="Gene3D" id="3.40.718.10">
    <property type="entry name" value="Isopropylmalate Dehydrogenase"/>
    <property type="match status" value="1"/>
</dbReference>
<proteinExistence type="predicted"/>
<gene>
    <name evidence="4" type="ORF">ENF18_02725</name>
</gene>
<accession>A0A7C0ZC45</accession>
<dbReference type="InterPro" id="IPR050500">
    <property type="entry name" value="Phos_Acetyltrans/Butyryltrans"/>
</dbReference>
<feature type="domain" description="Phosphate acetyl/butaryl transferase" evidence="3">
    <location>
        <begin position="83"/>
        <end position="231"/>
    </location>
</feature>
<dbReference type="Pfam" id="PF01515">
    <property type="entry name" value="PTA_PTB"/>
    <property type="match status" value="2"/>
</dbReference>
<reference evidence="4" key="1">
    <citation type="journal article" date="2020" name="mSystems">
        <title>Genome- and Community-Level Interaction Insights into Carbon Utilization and Element Cycling Functions of Hydrothermarchaeota in Hydrothermal Sediment.</title>
        <authorList>
            <person name="Zhou Z."/>
            <person name="Liu Y."/>
            <person name="Xu W."/>
            <person name="Pan J."/>
            <person name="Luo Z.H."/>
            <person name="Li M."/>
        </authorList>
    </citation>
    <scope>NUCLEOTIDE SEQUENCE [LARGE SCALE GENOMIC DNA]</scope>
    <source>
        <strain evidence="4">HyVt-102</strain>
    </source>
</reference>
<evidence type="ECO:0000259" key="3">
    <source>
        <dbReference type="Pfam" id="PF01515"/>
    </source>
</evidence>
<comment type="caution">
    <text evidence="4">The sequence shown here is derived from an EMBL/GenBank/DDBJ whole genome shotgun (WGS) entry which is preliminary data.</text>
</comment>
<name>A0A7C0ZC45_UNCW3</name>
<protein>
    <submittedName>
        <fullName evidence="4">Phosphate butyryltransferase</fullName>
    </submittedName>
</protein>
<dbReference type="PANTHER" id="PTHR43356:SF2">
    <property type="entry name" value="PHOSPHATE ACETYLTRANSFERASE"/>
    <property type="match status" value="1"/>
</dbReference>
<feature type="non-terminal residue" evidence="4">
    <location>
        <position position="235"/>
    </location>
</feature>
<evidence type="ECO:0000313" key="4">
    <source>
        <dbReference type="EMBL" id="HDI82691.1"/>
    </source>
</evidence>
<sequence length="235" mass="25734">MEPIRTLDGLVELVKGRKTMTLAVANGQDPHTIEAVYRGVKEGLVKAKMVGDRERIEELSREKGVDASVFEIIDVKEPNEAGRIARDLVREGEAQVLMKGLISTDVYMRLILDKEKGLLPKGRILSHIAVMETPSYPKLLFVSDVAVIPKPDLKQKIAITNYAIEVAHKFGIENPKVAILAATEKVSDKMEATIDAAIIAKMAERKQIKGAIVDGPLALDVAVSREACEIKSLKS</sequence>
<evidence type="ECO:0000256" key="1">
    <source>
        <dbReference type="ARBA" id="ARBA00022679"/>
    </source>
</evidence>
<organism evidence="4">
    <name type="scientific">candidate division WOR-3 bacterium</name>
    <dbReference type="NCBI Taxonomy" id="2052148"/>
    <lineage>
        <taxon>Bacteria</taxon>
        <taxon>Bacteria division WOR-3</taxon>
    </lineage>
</organism>
<dbReference type="SUPFAM" id="SSF53659">
    <property type="entry name" value="Isocitrate/Isopropylmalate dehydrogenase-like"/>
    <property type="match status" value="1"/>
</dbReference>
<keyword evidence="1" id="KW-0808">Transferase</keyword>
<dbReference type="EMBL" id="DQWE01000123">
    <property type="protein sequence ID" value="HDI82691.1"/>
    <property type="molecule type" value="Genomic_DNA"/>
</dbReference>
<evidence type="ECO:0000256" key="2">
    <source>
        <dbReference type="ARBA" id="ARBA00023315"/>
    </source>
</evidence>
<dbReference type="AlphaFoldDB" id="A0A7C0ZC45"/>
<dbReference type="PANTHER" id="PTHR43356">
    <property type="entry name" value="PHOSPHATE ACETYLTRANSFERASE"/>
    <property type="match status" value="1"/>
</dbReference>
<keyword evidence="2" id="KW-0012">Acyltransferase</keyword>
<feature type="domain" description="Phosphate acetyl/butaryl transferase" evidence="3">
    <location>
        <begin position="9"/>
        <end position="81"/>
    </location>
</feature>
<dbReference type="GO" id="GO:0016746">
    <property type="term" value="F:acyltransferase activity"/>
    <property type="evidence" value="ECO:0007669"/>
    <property type="project" value="UniProtKB-KW"/>
</dbReference>
<dbReference type="InterPro" id="IPR002505">
    <property type="entry name" value="PTA_PTB"/>
</dbReference>
<dbReference type="Proteomes" id="UP000885847">
    <property type="component" value="Unassembled WGS sequence"/>
</dbReference>